<dbReference type="FunFam" id="3.40.50.360:FF:000001">
    <property type="entry name" value="NAD(P)H dehydrogenase (Quinone) FQR1-like"/>
    <property type="match status" value="1"/>
</dbReference>
<evidence type="ECO:0000256" key="3">
    <source>
        <dbReference type="ARBA" id="ARBA00022643"/>
    </source>
</evidence>
<proteinExistence type="inferred from homology"/>
<organism evidence="5 6">
    <name type="scientific">Xylella fastidiosa subsp. sandyi Ann-1</name>
    <dbReference type="NCBI Taxonomy" id="155920"/>
    <lineage>
        <taxon>Bacteria</taxon>
        <taxon>Pseudomonadati</taxon>
        <taxon>Pseudomonadota</taxon>
        <taxon>Gammaproteobacteria</taxon>
        <taxon>Lysobacterales</taxon>
        <taxon>Lysobacteraceae</taxon>
        <taxon>Xylella</taxon>
    </lineage>
</organism>
<keyword evidence="3" id="KW-0288">FMN</keyword>
<dbReference type="NCBIfam" id="TIGR01755">
    <property type="entry name" value="flav_wrbA"/>
    <property type="match status" value="1"/>
</dbReference>
<reference evidence="5 6" key="1">
    <citation type="submission" date="2013-08" db="EMBL/GenBank/DDBJ databases">
        <authorList>
            <person name="Stouthamer R."/>
            <person name="Nunney L."/>
        </authorList>
    </citation>
    <scope>NUCLEOTIDE SEQUENCE [LARGE SCALE GENOMIC DNA]</scope>
    <source>
        <strain evidence="6">ann-1</strain>
    </source>
</reference>
<dbReference type="AlphaFoldDB" id="A0A060GYJ2"/>
<dbReference type="Proteomes" id="UP000027215">
    <property type="component" value="Chromosome"/>
</dbReference>
<dbReference type="KEGG" id="xfs:D934_03060"/>
<evidence type="ECO:0000256" key="1">
    <source>
        <dbReference type="ARBA" id="ARBA00006961"/>
    </source>
</evidence>
<dbReference type="GO" id="GO:0003955">
    <property type="term" value="F:NAD(P)H dehydrogenase (quinone) activity"/>
    <property type="evidence" value="ECO:0007669"/>
    <property type="project" value="InterPro"/>
</dbReference>
<dbReference type="SUPFAM" id="SSF52218">
    <property type="entry name" value="Flavoproteins"/>
    <property type="match status" value="1"/>
</dbReference>
<dbReference type="InterPro" id="IPR008254">
    <property type="entry name" value="Flavodoxin/NO_synth"/>
</dbReference>
<feature type="domain" description="Flavodoxin-like" evidence="4">
    <location>
        <begin position="4"/>
        <end position="189"/>
    </location>
</feature>
<dbReference type="InterPro" id="IPR005025">
    <property type="entry name" value="FMN_Rdtase-like_dom"/>
</dbReference>
<evidence type="ECO:0000259" key="4">
    <source>
        <dbReference type="PROSITE" id="PS50902"/>
    </source>
</evidence>
<comment type="similarity">
    <text evidence="1">Belongs to the WrbA family.</text>
</comment>
<dbReference type="Gene3D" id="3.40.50.360">
    <property type="match status" value="1"/>
</dbReference>
<dbReference type="PROSITE" id="PS50902">
    <property type="entry name" value="FLAVODOXIN_LIKE"/>
    <property type="match status" value="1"/>
</dbReference>
<dbReference type="RefSeq" id="WP_004089979.1">
    <property type="nucleotide sequence ID" value="NZ_CP006696.1"/>
</dbReference>
<dbReference type="HOGENOM" id="CLU_051402_0_2_6"/>
<dbReference type="NCBIfam" id="NF002999">
    <property type="entry name" value="PRK03767.1"/>
    <property type="match status" value="1"/>
</dbReference>
<dbReference type="InterPro" id="IPR029039">
    <property type="entry name" value="Flavoprotein-like_sf"/>
</dbReference>
<name>A0A060GYJ2_XYLFS</name>
<evidence type="ECO:0000313" key="6">
    <source>
        <dbReference type="Proteomes" id="UP000027215"/>
    </source>
</evidence>
<dbReference type="PANTHER" id="PTHR30546:SF23">
    <property type="entry name" value="FLAVOPROTEIN-LIKE PROTEIN YCP4-RELATED"/>
    <property type="match status" value="1"/>
</dbReference>
<sequence>MTDILVLYYSHSGSVARLARQIARGIAEVPGMAARLRTVPPVTAVTQALAPVVPEDGAPYVLPTDLTECAGLLLGSPTHFGNMAAPVKYFLDSLGTDWANGTLVGKPAGVFTSTGSMHGGQEATLLSMHLPLLHHGCLIVGIPFTERALSHTRSGGTPYGASHVANATNDTQPTDEETLLARALGRRVADLAQRLTQQR</sequence>
<dbReference type="GeneID" id="93904092"/>
<accession>A0A060GYJ2</accession>
<dbReference type="EMBL" id="CP006696">
    <property type="protein sequence ID" value="AIC09519.1"/>
    <property type="molecule type" value="Genomic_DNA"/>
</dbReference>
<protein>
    <submittedName>
        <fullName evidence="5">NAD(P)H quinone oxidoreductase</fullName>
    </submittedName>
</protein>
<dbReference type="GO" id="GO:0016020">
    <property type="term" value="C:membrane"/>
    <property type="evidence" value="ECO:0007669"/>
    <property type="project" value="TreeGrafter"/>
</dbReference>
<dbReference type="GO" id="GO:0010181">
    <property type="term" value="F:FMN binding"/>
    <property type="evidence" value="ECO:0007669"/>
    <property type="project" value="InterPro"/>
</dbReference>
<evidence type="ECO:0000256" key="2">
    <source>
        <dbReference type="ARBA" id="ARBA00022630"/>
    </source>
</evidence>
<evidence type="ECO:0000313" key="5">
    <source>
        <dbReference type="EMBL" id="AIC09519.1"/>
    </source>
</evidence>
<gene>
    <name evidence="5" type="ORF">D934_03060</name>
</gene>
<dbReference type="PATRIC" id="fig|155920.8.peg.740"/>
<dbReference type="PANTHER" id="PTHR30546">
    <property type="entry name" value="FLAVODOXIN-RELATED PROTEIN WRBA-RELATED"/>
    <property type="match status" value="1"/>
</dbReference>
<keyword evidence="2" id="KW-0285">Flavoprotein</keyword>
<dbReference type="Pfam" id="PF03358">
    <property type="entry name" value="FMN_red"/>
    <property type="match status" value="1"/>
</dbReference>
<dbReference type="InterPro" id="IPR010089">
    <property type="entry name" value="Flavoprotein_WrbA-like"/>
</dbReference>